<proteinExistence type="predicted"/>
<name>A0A165FT25_9BASI</name>
<feature type="region of interest" description="Disordered" evidence="1">
    <location>
        <begin position="28"/>
        <end position="85"/>
    </location>
</feature>
<protein>
    <submittedName>
        <fullName evidence="2">Uncharacterized protein</fullName>
    </submittedName>
</protein>
<evidence type="ECO:0000313" key="2">
    <source>
        <dbReference type="EMBL" id="KZT57167.1"/>
    </source>
</evidence>
<dbReference type="AlphaFoldDB" id="A0A165FT25"/>
<feature type="compositionally biased region" description="Low complexity" evidence="1">
    <location>
        <begin position="28"/>
        <end position="58"/>
    </location>
</feature>
<dbReference type="InParanoid" id="A0A165FT25"/>
<feature type="region of interest" description="Disordered" evidence="1">
    <location>
        <begin position="156"/>
        <end position="200"/>
    </location>
</feature>
<dbReference type="Proteomes" id="UP000076842">
    <property type="component" value="Unassembled WGS sequence"/>
</dbReference>
<accession>A0A165FT25</accession>
<reference evidence="2 3" key="1">
    <citation type="journal article" date="2016" name="Mol. Biol. Evol.">
        <title>Comparative Genomics of Early-Diverging Mushroom-Forming Fungi Provides Insights into the Origins of Lignocellulose Decay Capabilities.</title>
        <authorList>
            <person name="Nagy L.G."/>
            <person name="Riley R."/>
            <person name="Tritt A."/>
            <person name="Adam C."/>
            <person name="Daum C."/>
            <person name="Floudas D."/>
            <person name="Sun H."/>
            <person name="Yadav J.S."/>
            <person name="Pangilinan J."/>
            <person name="Larsson K.H."/>
            <person name="Matsuura K."/>
            <person name="Barry K."/>
            <person name="Labutti K."/>
            <person name="Kuo R."/>
            <person name="Ohm R.A."/>
            <person name="Bhattacharya S.S."/>
            <person name="Shirouzu T."/>
            <person name="Yoshinaga Y."/>
            <person name="Martin F.M."/>
            <person name="Grigoriev I.V."/>
            <person name="Hibbett D.S."/>
        </authorList>
    </citation>
    <scope>NUCLEOTIDE SEQUENCE [LARGE SCALE GENOMIC DNA]</scope>
    <source>
        <strain evidence="2 3">HHB12733</strain>
    </source>
</reference>
<evidence type="ECO:0000313" key="3">
    <source>
        <dbReference type="Proteomes" id="UP000076842"/>
    </source>
</evidence>
<evidence type="ECO:0000256" key="1">
    <source>
        <dbReference type="SAM" id="MobiDB-lite"/>
    </source>
</evidence>
<sequence length="200" mass="22346">MYARLMSRLTRFHRSNVPTMYTTTIATSISDSNSNSDSDSDYQSQRCFPNPTLNPNKTKQNKTKPPDTRTRTRSRKQPKNAGERTCCTMYVQYSNPPAPHPPSLALSVSLSYQPLSNIVPVVLSMYSTIPPTRAMLQTHWECHVVSSLCRHYPSARVPHSGRQAGRQAGRQSVNQAGSDGRTVQHGPTARQTKARHGYSE</sequence>
<dbReference type="EMBL" id="KV423967">
    <property type="protein sequence ID" value="KZT57167.1"/>
    <property type="molecule type" value="Genomic_DNA"/>
</dbReference>
<organism evidence="2 3">
    <name type="scientific">Calocera cornea HHB12733</name>
    <dbReference type="NCBI Taxonomy" id="1353952"/>
    <lineage>
        <taxon>Eukaryota</taxon>
        <taxon>Fungi</taxon>
        <taxon>Dikarya</taxon>
        <taxon>Basidiomycota</taxon>
        <taxon>Agaricomycotina</taxon>
        <taxon>Dacrymycetes</taxon>
        <taxon>Dacrymycetales</taxon>
        <taxon>Dacrymycetaceae</taxon>
        <taxon>Calocera</taxon>
    </lineage>
</organism>
<keyword evidence="3" id="KW-1185">Reference proteome</keyword>
<gene>
    <name evidence="2" type="ORF">CALCODRAFT_290841</name>
</gene>